<evidence type="ECO:0000313" key="3">
    <source>
        <dbReference type="Proteomes" id="UP000510643"/>
    </source>
</evidence>
<dbReference type="RefSeq" id="WP_180906339.1">
    <property type="nucleotide sequence ID" value="NZ_CP040908.1"/>
</dbReference>
<dbReference type="EMBL" id="CP040908">
    <property type="protein sequence ID" value="QLL57537.1"/>
    <property type="molecule type" value="Genomic_DNA"/>
</dbReference>
<accession>A0A7H9DQV1</accession>
<dbReference type="AlphaFoldDB" id="A0A7H9DQV1"/>
<keyword evidence="1" id="KW-0812">Transmembrane</keyword>
<evidence type="ECO:0000313" key="2">
    <source>
        <dbReference type="EMBL" id="QLL57537.1"/>
    </source>
</evidence>
<name>A0A7H9DQV1_9FLAO</name>
<feature type="transmembrane region" description="Helical" evidence="1">
    <location>
        <begin position="6"/>
        <end position="25"/>
    </location>
</feature>
<keyword evidence="3" id="KW-1185">Reference proteome</keyword>
<protein>
    <submittedName>
        <fullName evidence="2">Uncharacterized protein</fullName>
    </submittedName>
</protein>
<dbReference type="Proteomes" id="UP000510643">
    <property type="component" value="Chromosome"/>
</dbReference>
<dbReference type="GeneID" id="78400870"/>
<dbReference type="KEGG" id="efal:FH779_05340"/>
<proteinExistence type="predicted"/>
<keyword evidence="1" id="KW-1133">Transmembrane helix</keyword>
<sequence>MKIKIINLLCFLIGFIGMVGFIIILNNQTKSKPEYFFDETNLSFEYTDEIRKYNFEKNQFEQYYIEDTIILKNVLNQKEKEKIISLIRDKNIFKLDSIYQTGHEIIVTLPNLRKNIIISDKTINRHFVLTAAFEENNYLSNKKDYNELINFINELNSILDKNDKIKHLKKTDLEFM</sequence>
<gene>
    <name evidence="2" type="ORF">FH779_05340</name>
</gene>
<reference evidence="2 3" key="1">
    <citation type="submission" date="2019-06" db="EMBL/GenBank/DDBJ databases">
        <title>Emergence of pandrug resistant Empedobacter falsenii in China.</title>
        <authorList>
            <person name="Dong N."/>
            <person name="Chen S."/>
            <person name="Zhang R."/>
        </authorList>
    </citation>
    <scope>NUCLEOTIDE SEQUENCE [LARGE SCALE GENOMIC DNA]</scope>
    <source>
        <strain evidence="2 3">1681-1</strain>
    </source>
</reference>
<organism evidence="2 3">
    <name type="scientific">Empedobacter falsenii</name>
    <dbReference type="NCBI Taxonomy" id="343874"/>
    <lineage>
        <taxon>Bacteria</taxon>
        <taxon>Pseudomonadati</taxon>
        <taxon>Bacteroidota</taxon>
        <taxon>Flavobacteriia</taxon>
        <taxon>Flavobacteriales</taxon>
        <taxon>Weeksellaceae</taxon>
        <taxon>Empedobacter</taxon>
    </lineage>
</organism>
<keyword evidence="1" id="KW-0472">Membrane</keyword>
<evidence type="ECO:0000256" key="1">
    <source>
        <dbReference type="SAM" id="Phobius"/>
    </source>
</evidence>